<comment type="caution">
    <text evidence="1">The sequence shown here is derived from an EMBL/GenBank/DDBJ whole genome shotgun (WGS) entry which is preliminary data.</text>
</comment>
<name>A0A164NCY8_9CRUS</name>
<evidence type="ECO:0000313" key="1">
    <source>
        <dbReference type="EMBL" id="KZS05847.1"/>
    </source>
</evidence>
<dbReference type="AlphaFoldDB" id="A0A164NCY8"/>
<dbReference type="EMBL" id="LRGB01002860">
    <property type="protein sequence ID" value="KZS05847.1"/>
    <property type="molecule type" value="Genomic_DNA"/>
</dbReference>
<evidence type="ECO:0000313" key="2">
    <source>
        <dbReference type="Proteomes" id="UP000076858"/>
    </source>
</evidence>
<reference evidence="1 2" key="1">
    <citation type="submission" date="2016-03" db="EMBL/GenBank/DDBJ databases">
        <title>EvidentialGene: Evidence-directed Construction of Genes on Genomes.</title>
        <authorList>
            <person name="Gilbert D.G."/>
            <person name="Choi J.-H."/>
            <person name="Mockaitis K."/>
            <person name="Colbourne J."/>
            <person name="Pfrender M."/>
        </authorList>
    </citation>
    <scope>NUCLEOTIDE SEQUENCE [LARGE SCALE GENOMIC DNA]</scope>
    <source>
        <strain evidence="1 2">Xinb3</strain>
        <tissue evidence="1">Complete organism</tissue>
    </source>
</reference>
<sequence>MRVEFLGAYELEIPETSSDDVKRVDEGEVSSLVTDLHILHKIPTGGKIAVDDEKRKKGFLNLLSMHLRVGLKADDNDQLRSTRIQSIDR</sequence>
<proteinExistence type="predicted"/>
<organism evidence="1 2">
    <name type="scientific">Daphnia magna</name>
    <dbReference type="NCBI Taxonomy" id="35525"/>
    <lineage>
        <taxon>Eukaryota</taxon>
        <taxon>Metazoa</taxon>
        <taxon>Ecdysozoa</taxon>
        <taxon>Arthropoda</taxon>
        <taxon>Crustacea</taxon>
        <taxon>Branchiopoda</taxon>
        <taxon>Diplostraca</taxon>
        <taxon>Cladocera</taxon>
        <taxon>Anomopoda</taxon>
        <taxon>Daphniidae</taxon>
        <taxon>Daphnia</taxon>
    </lineage>
</organism>
<protein>
    <submittedName>
        <fullName evidence="1">Uncharacterized protein</fullName>
    </submittedName>
</protein>
<keyword evidence="2" id="KW-1185">Reference proteome</keyword>
<gene>
    <name evidence="1" type="ORF">APZ42_030835</name>
</gene>
<dbReference type="Proteomes" id="UP000076858">
    <property type="component" value="Unassembled WGS sequence"/>
</dbReference>
<accession>A0A164NCY8</accession>